<name>A0ABR7WBD4_9ACTN</name>
<keyword evidence="2 10" id="KW-0125">Carotenoid biosynthesis</keyword>
<evidence type="ECO:0000256" key="4">
    <source>
        <dbReference type="ARBA" id="ARBA00037901"/>
    </source>
</evidence>
<organism evidence="12 13">
    <name type="scientific">Gordonia hankookensis</name>
    <dbReference type="NCBI Taxonomy" id="589403"/>
    <lineage>
        <taxon>Bacteria</taxon>
        <taxon>Bacillati</taxon>
        <taxon>Actinomycetota</taxon>
        <taxon>Actinomycetes</taxon>
        <taxon>Mycobacteriales</taxon>
        <taxon>Gordoniaceae</taxon>
        <taxon>Gordonia</taxon>
    </lineage>
</organism>
<dbReference type="EMBL" id="JACWMS010000002">
    <property type="protein sequence ID" value="MBD1320122.1"/>
    <property type="molecule type" value="Genomic_DNA"/>
</dbReference>
<evidence type="ECO:0000256" key="7">
    <source>
        <dbReference type="ARBA" id="ARBA00041900"/>
    </source>
</evidence>
<protein>
    <recommendedName>
        <fullName evidence="6">4,4'-diaponeurosporene oxygenase</fullName>
    </recommendedName>
    <alternativeName>
        <fullName evidence="7">4,4'-diaponeurosporene oxidase</fullName>
    </alternativeName>
    <alternativeName>
        <fullName evidence="8">Carotenoid oxidase</fullName>
    </alternativeName>
</protein>
<comment type="similarity">
    <text evidence="5">Belongs to the carotenoid/retinoid oxidoreductase family. CrtP subfamily.</text>
</comment>
<dbReference type="PANTHER" id="PTHR43734:SF7">
    <property type="entry name" value="4,4'-DIAPONEUROSPORENE OXYGENASE"/>
    <property type="match status" value="1"/>
</dbReference>
<evidence type="ECO:0000256" key="10">
    <source>
        <dbReference type="RuleBase" id="RU362075"/>
    </source>
</evidence>
<evidence type="ECO:0000256" key="6">
    <source>
        <dbReference type="ARBA" id="ARBA00039159"/>
    </source>
</evidence>
<dbReference type="InterPro" id="IPR002937">
    <property type="entry name" value="Amino_oxidase"/>
</dbReference>
<dbReference type="PRINTS" id="PR00411">
    <property type="entry name" value="PNDRDTASEI"/>
</dbReference>
<comment type="catalytic activity">
    <reaction evidence="9">
        <text>all-trans-4,4'-diaponeurosporene + 2 AH2 + 2 O2 = 4,4'-diaponeurosporenal + 2 A + 3 H2O</text>
        <dbReference type="Rhea" id="RHEA:56104"/>
        <dbReference type="ChEBI" id="CHEBI:13193"/>
        <dbReference type="ChEBI" id="CHEBI:15377"/>
        <dbReference type="ChEBI" id="CHEBI:15379"/>
        <dbReference type="ChEBI" id="CHEBI:17499"/>
        <dbReference type="ChEBI" id="CHEBI:62743"/>
        <dbReference type="ChEBI" id="CHEBI:79065"/>
    </reaction>
</comment>
<comment type="cofactor">
    <cofactor evidence="1">
        <name>FAD</name>
        <dbReference type="ChEBI" id="CHEBI:57692"/>
    </cofactor>
</comment>
<dbReference type="PANTHER" id="PTHR43734">
    <property type="entry name" value="PHYTOENE DESATURASE"/>
    <property type="match status" value="1"/>
</dbReference>
<reference evidence="12 13" key="1">
    <citation type="submission" date="2020-09" db="EMBL/GenBank/DDBJ databases">
        <title>Novel species in genus Gordonia.</title>
        <authorList>
            <person name="Zhang G."/>
        </authorList>
    </citation>
    <scope>NUCLEOTIDE SEQUENCE [LARGE SCALE GENOMIC DNA]</scope>
    <source>
        <strain evidence="12 13">ON-33</strain>
    </source>
</reference>
<dbReference type="Gene3D" id="3.50.50.60">
    <property type="entry name" value="FAD/NAD(P)-binding domain"/>
    <property type="match status" value="2"/>
</dbReference>
<evidence type="ECO:0000256" key="9">
    <source>
        <dbReference type="ARBA" id="ARBA00048532"/>
    </source>
</evidence>
<evidence type="ECO:0000256" key="2">
    <source>
        <dbReference type="ARBA" id="ARBA00022746"/>
    </source>
</evidence>
<proteinExistence type="inferred from homology"/>
<comment type="caution">
    <text evidence="12">The sequence shown here is derived from an EMBL/GenBank/DDBJ whole genome shotgun (WGS) entry which is preliminary data.</text>
</comment>
<dbReference type="InterPro" id="IPR036188">
    <property type="entry name" value="FAD/NAD-bd_sf"/>
</dbReference>
<evidence type="ECO:0000259" key="11">
    <source>
        <dbReference type="Pfam" id="PF01593"/>
    </source>
</evidence>
<evidence type="ECO:0000256" key="5">
    <source>
        <dbReference type="ARBA" id="ARBA00038194"/>
    </source>
</evidence>
<dbReference type="SUPFAM" id="SSF51905">
    <property type="entry name" value="FAD/NAD(P)-binding domain"/>
    <property type="match status" value="1"/>
</dbReference>
<dbReference type="InterPro" id="IPR014105">
    <property type="entry name" value="Carotenoid/retinoid_OxRdtase"/>
</dbReference>
<evidence type="ECO:0000256" key="3">
    <source>
        <dbReference type="ARBA" id="ARBA00023002"/>
    </source>
</evidence>
<keyword evidence="13" id="KW-1185">Reference proteome</keyword>
<evidence type="ECO:0000313" key="13">
    <source>
        <dbReference type="Proteomes" id="UP000602395"/>
    </source>
</evidence>
<accession>A0ABR7WBD4</accession>
<evidence type="ECO:0000256" key="1">
    <source>
        <dbReference type="ARBA" id="ARBA00001974"/>
    </source>
</evidence>
<dbReference type="RefSeq" id="WP_190266861.1">
    <property type="nucleotide sequence ID" value="NZ_BAABAD010000004.1"/>
</dbReference>
<dbReference type="Proteomes" id="UP000602395">
    <property type="component" value="Unassembled WGS sequence"/>
</dbReference>
<evidence type="ECO:0000256" key="8">
    <source>
        <dbReference type="ARBA" id="ARBA00042619"/>
    </source>
</evidence>
<feature type="domain" description="Amine oxidase" evidence="11">
    <location>
        <begin position="12"/>
        <end position="497"/>
    </location>
</feature>
<evidence type="ECO:0000313" key="12">
    <source>
        <dbReference type="EMBL" id="MBD1320122.1"/>
    </source>
</evidence>
<comment type="pathway">
    <text evidence="4">Carotenoid biosynthesis; staphyloxanthin biosynthesis; staphyloxanthin from farnesyl diphosphate: step 3/5.</text>
</comment>
<sequence length="500" mass="53166">MSDIIVVGAGVGGLAAALRLQARGHRVTVMEQSGEIGGKLGVIEAEGFRFDTGPSLVTMPHVLADLFESSGVSLADSLPLARLEVAARYRFPDGTRLDLPGELTAIPDALDAALGAGAGAQWAAFLARAEQIWDLTHEAFLESPLDVRAMLSRSRPGDIATIAPWRSLRGLGRTYLSDPRLRMLLDRYATYTGSDPRRAPAALASVPWAEQSWGSWYVPGGLGRIATAIRDRFTELGGAVRLDSEVAEFTVDGGGRIDGVRLADGRSRKTDLVVANADAAEVYGRLLNTRAAQRVSARIRRATPSLSGFVILLGLDDPPPDHAHHRVLFAEDYDAEFDGVFGRGAFGRRGDAQPVDRPTVYISAPDDPEIVPGPGTASWFVLVNAARHDPRNGVDWDAPGLATSYADRVLSVMADRGLDVRDRIRHRTILTPADLERRTLTPGGSIYGSSSNGPRAAFLRPANASPVTGLYLVGGSAHPGGGLPLVMLSAEIVADLIGPA</sequence>
<gene>
    <name evidence="12" type="primary">crtI</name>
    <name evidence="12" type="ORF">IDF66_11030</name>
</gene>
<keyword evidence="3 10" id="KW-0560">Oxidoreductase</keyword>
<dbReference type="NCBIfam" id="TIGR02734">
    <property type="entry name" value="crtI_fam"/>
    <property type="match status" value="1"/>
</dbReference>
<dbReference type="Pfam" id="PF01593">
    <property type="entry name" value="Amino_oxidase"/>
    <property type="match status" value="1"/>
</dbReference>